<feature type="compositionally biased region" description="Basic residues" evidence="5">
    <location>
        <begin position="101"/>
        <end position="110"/>
    </location>
</feature>
<sequence length="496" mass="52821">MGPSELRRPAARPRTGRRRLNPPSRESGPVCGTVGVTRPRSRGRRRPVRSPRPPARCPRTAAPLSPPAPLCSECATKSSDPKERHGPGLLAEPSLSAGRRPVLRKGRRAGTRLGRPGRCGGCGRRALRRPPGRRSLPTVPPFPPRSDRASPLRGRMSRAGEAWGRVRGNWWPVLQQAVAAAVSWWAAGLAFDHHLPVFAPIATLVALNTPLGGRGTNAVRVVSGVIVGVVVGHAAFRLLGHGAPAIGTAVLAALLAALLLGGERITMAQAAVSAVVSVVAGQQAGLVRVEDALFGAAVALVFSQVLFPAHPVTLLVRAQTKALRALGDVLDVTARTLRSKNERIDRFWDDLRPLYSLLDDLAESRERATAVARLTRYRRGNTEAVRREIASARHLNLLGNSCLTLIRGAMALDEGHRAAFAPGVEALTRTVGLLVDEPRTEAVRGRATRAAEHIVPNAPDTTSPQATAVWQNLRLAVGDLTAFASAERNPPGARQG</sequence>
<feature type="domain" description="Integral membrane bound transporter" evidence="7">
    <location>
        <begin position="184"/>
        <end position="302"/>
    </location>
</feature>
<evidence type="ECO:0000256" key="4">
    <source>
        <dbReference type="ARBA" id="ARBA00023136"/>
    </source>
</evidence>
<protein>
    <recommendedName>
        <fullName evidence="7">Integral membrane bound transporter domain-containing protein</fullName>
    </recommendedName>
</protein>
<comment type="subcellular location">
    <subcellularLocation>
        <location evidence="1">Membrane</location>
        <topology evidence="1">Multi-pass membrane protein</topology>
    </subcellularLocation>
</comment>
<evidence type="ECO:0000256" key="5">
    <source>
        <dbReference type="SAM" id="MobiDB-lite"/>
    </source>
</evidence>
<keyword evidence="4 6" id="KW-0472">Membrane</keyword>
<feature type="transmembrane region" description="Helical" evidence="6">
    <location>
        <begin position="242"/>
        <end position="260"/>
    </location>
</feature>
<evidence type="ECO:0000259" key="7">
    <source>
        <dbReference type="Pfam" id="PF13515"/>
    </source>
</evidence>
<keyword evidence="9" id="KW-1185">Reference proteome</keyword>
<accession>A0ABX6RUE0</accession>
<feature type="region of interest" description="Disordered" evidence="5">
    <location>
        <begin position="1"/>
        <end position="154"/>
    </location>
</feature>
<dbReference type="EMBL" id="CP045704">
    <property type="protein sequence ID" value="QNE84323.1"/>
    <property type="molecule type" value="Genomic_DNA"/>
</dbReference>
<dbReference type="Proteomes" id="UP000515764">
    <property type="component" value="Chromosome"/>
</dbReference>
<evidence type="ECO:0000256" key="6">
    <source>
        <dbReference type="SAM" id="Phobius"/>
    </source>
</evidence>
<reference evidence="9" key="1">
    <citation type="submission" date="2019-10" db="EMBL/GenBank/DDBJ databases">
        <title>Antimicrobial potential of Antarctic Bacteria.</title>
        <authorList>
            <person name="Benaud N."/>
            <person name="Edwards R.J."/>
            <person name="Ferrari B.C."/>
        </authorList>
    </citation>
    <scope>NUCLEOTIDE SEQUENCE [LARGE SCALE GENOMIC DNA]</scope>
    <source>
        <strain evidence="9">NBH77</strain>
    </source>
</reference>
<feature type="compositionally biased region" description="Basic residues" evidence="5">
    <location>
        <begin position="9"/>
        <end position="20"/>
    </location>
</feature>
<evidence type="ECO:0000313" key="8">
    <source>
        <dbReference type="EMBL" id="QNE84323.1"/>
    </source>
</evidence>
<proteinExistence type="predicted"/>
<evidence type="ECO:0000313" key="9">
    <source>
        <dbReference type="Proteomes" id="UP000515764"/>
    </source>
</evidence>
<organism evidence="8 9">
    <name type="scientific">Streptomyces rutgersensis</name>
    <dbReference type="NCBI Taxonomy" id="53451"/>
    <lineage>
        <taxon>Bacteria</taxon>
        <taxon>Bacillati</taxon>
        <taxon>Actinomycetota</taxon>
        <taxon>Actinomycetes</taxon>
        <taxon>Kitasatosporales</taxon>
        <taxon>Streptomycetaceae</taxon>
        <taxon>Streptomyces</taxon>
        <taxon>Streptomyces diastaticus group</taxon>
    </lineage>
</organism>
<feature type="compositionally biased region" description="Basic residues" evidence="5">
    <location>
        <begin position="39"/>
        <end position="49"/>
    </location>
</feature>
<feature type="transmembrane region" description="Helical" evidence="6">
    <location>
        <begin position="292"/>
        <end position="316"/>
    </location>
</feature>
<evidence type="ECO:0000256" key="1">
    <source>
        <dbReference type="ARBA" id="ARBA00004141"/>
    </source>
</evidence>
<evidence type="ECO:0000256" key="3">
    <source>
        <dbReference type="ARBA" id="ARBA00022989"/>
    </source>
</evidence>
<dbReference type="Pfam" id="PF13515">
    <property type="entry name" value="FUSC_2"/>
    <property type="match status" value="1"/>
</dbReference>
<evidence type="ECO:0000256" key="2">
    <source>
        <dbReference type="ARBA" id="ARBA00022692"/>
    </source>
</evidence>
<gene>
    <name evidence="8" type="ORF">F0345_27090</name>
</gene>
<keyword evidence="3 6" id="KW-1133">Transmembrane helix</keyword>
<name>A0ABX6RUE0_9ACTN</name>
<keyword evidence="2 6" id="KW-0812">Transmembrane</keyword>
<dbReference type="InterPro" id="IPR049453">
    <property type="entry name" value="Memb_transporter_dom"/>
</dbReference>